<dbReference type="AlphaFoldDB" id="X6N6N2"/>
<keyword evidence="2" id="KW-1133">Transmembrane helix</keyword>
<keyword evidence="4" id="KW-1185">Reference proteome</keyword>
<evidence type="ECO:0000313" key="4">
    <source>
        <dbReference type="Proteomes" id="UP000023152"/>
    </source>
</evidence>
<accession>X6N6N2</accession>
<gene>
    <name evidence="3" type="ORF">RFI_15820</name>
</gene>
<feature type="transmembrane region" description="Helical" evidence="2">
    <location>
        <begin position="99"/>
        <end position="119"/>
    </location>
</feature>
<keyword evidence="2" id="KW-0812">Transmembrane</keyword>
<feature type="transmembrane region" description="Helical" evidence="2">
    <location>
        <begin position="408"/>
        <end position="426"/>
    </location>
</feature>
<dbReference type="Gene3D" id="1.10.167.10">
    <property type="entry name" value="Regulator of G-protein Signalling 4, domain 2"/>
    <property type="match status" value="1"/>
</dbReference>
<comment type="caution">
    <text evidence="3">The sequence shown here is derived from an EMBL/GenBank/DDBJ whole genome shotgun (WGS) entry which is preliminary data.</text>
</comment>
<feature type="transmembrane region" description="Helical" evidence="2">
    <location>
        <begin position="65"/>
        <end position="87"/>
    </location>
</feature>
<dbReference type="InterPro" id="IPR044926">
    <property type="entry name" value="RGS_subdomain_2"/>
</dbReference>
<proteinExistence type="predicted"/>
<reference evidence="3 4" key="1">
    <citation type="journal article" date="2013" name="Curr. Biol.">
        <title>The Genome of the Foraminiferan Reticulomyxa filosa.</title>
        <authorList>
            <person name="Glockner G."/>
            <person name="Hulsmann N."/>
            <person name="Schleicher M."/>
            <person name="Noegel A.A."/>
            <person name="Eichinger L."/>
            <person name="Gallinger C."/>
            <person name="Pawlowski J."/>
            <person name="Sierra R."/>
            <person name="Euteneuer U."/>
            <person name="Pillet L."/>
            <person name="Moustafa A."/>
            <person name="Platzer M."/>
            <person name="Groth M."/>
            <person name="Szafranski K."/>
            <person name="Schliwa M."/>
        </authorList>
    </citation>
    <scope>NUCLEOTIDE SEQUENCE [LARGE SCALE GENOMIC DNA]</scope>
</reference>
<sequence length="427" mass="50116">MWCTFFLDKFFFFWLKKKKRAWLVYFYYHNGVASLVQGQNYQVVESKLQEEMEWFILNKKNYGSLAFLTQFLVVIVIVLTLWIWRFFHLLNVFMIWNRGWIVISPTTFGIGLVIVYACATLTLMTICKKLTAIDDIFLIGQNAIGSNEKTHVVSFVDLHVGELVLEFRVMAGFSMICGLLLIFRSPMGHDYFAFFLIEVSAVAITTMAWVATWWVLHKFSSNDLSLPKTNATNKLRHANREGNENEKEESDERGLLKSLPSLQTALQDEQTVNFFLRYLARELSLENFFFLADVIHYKNAFVQHLKAFNAVPGFYISIPDLGKYQFVPDRTFVEYAWALSHVYVDTVNAPFVSALTFETREKILDYLVELEPQKETQFDSRQWKELCNVFDVAATEAWEQLAQSWKRYTHLLVNFYCHFYLFIFLLF</sequence>
<dbReference type="EMBL" id="ASPP01011673">
    <property type="protein sequence ID" value="ETO21384.1"/>
    <property type="molecule type" value="Genomic_DNA"/>
</dbReference>
<dbReference type="InterPro" id="IPR036305">
    <property type="entry name" value="RGS_sf"/>
</dbReference>
<feature type="compositionally biased region" description="Basic and acidic residues" evidence="1">
    <location>
        <begin position="238"/>
        <end position="253"/>
    </location>
</feature>
<evidence type="ECO:0008006" key="5">
    <source>
        <dbReference type="Google" id="ProtNLM"/>
    </source>
</evidence>
<evidence type="ECO:0000313" key="3">
    <source>
        <dbReference type="EMBL" id="ETO21384.1"/>
    </source>
</evidence>
<keyword evidence="2" id="KW-0472">Membrane</keyword>
<evidence type="ECO:0000256" key="2">
    <source>
        <dbReference type="SAM" id="Phobius"/>
    </source>
</evidence>
<dbReference type="Proteomes" id="UP000023152">
    <property type="component" value="Unassembled WGS sequence"/>
</dbReference>
<feature type="transmembrane region" description="Helical" evidence="2">
    <location>
        <begin position="167"/>
        <end position="185"/>
    </location>
</feature>
<organism evidence="3 4">
    <name type="scientific">Reticulomyxa filosa</name>
    <dbReference type="NCBI Taxonomy" id="46433"/>
    <lineage>
        <taxon>Eukaryota</taxon>
        <taxon>Sar</taxon>
        <taxon>Rhizaria</taxon>
        <taxon>Retaria</taxon>
        <taxon>Foraminifera</taxon>
        <taxon>Monothalamids</taxon>
        <taxon>Reticulomyxidae</taxon>
        <taxon>Reticulomyxa</taxon>
    </lineage>
</organism>
<dbReference type="SUPFAM" id="SSF48097">
    <property type="entry name" value="Regulator of G-protein signaling, RGS"/>
    <property type="match status" value="1"/>
</dbReference>
<evidence type="ECO:0000256" key="1">
    <source>
        <dbReference type="SAM" id="MobiDB-lite"/>
    </source>
</evidence>
<feature type="transmembrane region" description="Helical" evidence="2">
    <location>
        <begin position="191"/>
        <end position="216"/>
    </location>
</feature>
<feature type="region of interest" description="Disordered" evidence="1">
    <location>
        <begin position="232"/>
        <end position="253"/>
    </location>
</feature>
<name>X6N6N2_RETFI</name>
<protein>
    <recommendedName>
        <fullName evidence="5">RGS domain-containing protein</fullName>
    </recommendedName>
</protein>